<sequence>MNANPQSHYKAGFLTALTTPFTASGKIDGKAVSALVQNAKNLGLDGLYVGGSTGEGFLLSPEIRAELFESVAEAADGSLKLIAQVGAIEVAHAERNAVSAAKAGFHEVSSTPPIYFKHTLAEMKDYYRDLQSACDLPMVLYNIPALTGVSLPNQFFFDLSEDMNISGIKYTSTDIIQLVGLLDGLKDVPVYYGVDEMLVAGLSVGSHGGIGSTYNILGREYRELAEYLASGNLSAADELQARANRFIDVLVSVGMPTALKACLEIRGLCSARPMRPFHAVSKDDMKRLEVALEKLDQK</sequence>
<evidence type="ECO:0000313" key="6">
    <source>
        <dbReference type="EMBL" id="SHF65489.1"/>
    </source>
</evidence>
<accession>A0A1M5DML2</accession>
<protein>
    <submittedName>
        <fullName evidence="7">N-acetylneuraminate lyase</fullName>
    </submittedName>
</protein>
<evidence type="ECO:0000256" key="3">
    <source>
        <dbReference type="PIRNR" id="PIRNR001365"/>
    </source>
</evidence>
<dbReference type="SMART" id="SM01130">
    <property type="entry name" value="DHDPS"/>
    <property type="match status" value="1"/>
</dbReference>
<dbReference type="AlphaFoldDB" id="A0A1M5DML2"/>
<evidence type="ECO:0000313" key="8">
    <source>
        <dbReference type="Proteomes" id="UP000184144"/>
    </source>
</evidence>
<dbReference type="STRING" id="1486859.SAMN05444273_109107"/>
<dbReference type="InterPro" id="IPR020625">
    <property type="entry name" value="Schiff_base-form_aldolases_AS"/>
</dbReference>
<keyword evidence="1 3" id="KW-0456">Lyase</keyword>
<dbReference type="InterPro" id="IPR013785">
    <property type="entry name" value="Aldolase_TIM"/>
</dbReference>
<feature type="active site" description="Proton donor/acceptor" evidence="4">
    <location>
        <position position="141"/>
    </location>
</feature>
<organism evidence="7 8">
    <name type="scientific">Litoreibacter ascidiaceicola</name>
    <dbReference type="NCBI Taxonomy" id="1486859"/>
    <lineage>
        <taxon>Bacteria</taxon>
        <taxon>Pseudomonadati</taxon>
        <taxon>Pseudomonadota</taxon>
        <taxon>Alphaproteobacteria</taxon>
        <taxon>Rhodobacterales</taxon>
        <taxon>Roseobacteraceae</taxon>
        <taxon>Litoreibacter</taxon>
    </lineage>
</organism>
<evidence type="ECO:0000256" key="4">
    <source>
        <dbReference type="PIRSR" id="PIRSR001365-1"/>
    </source>
</evidence>
<dbReference type="Gene3D" id="3.20.20.70">
    <property type="entry name" value="Aldolase class I"/>
    <property type="match status" value="1"/>
</dbReference>
<evidence type="ECO:0000256" key="2">
    <source>
        <dbReference type="ARBA" id="ARBA00023270"/>
    </source>
</evidence>
<keyword evidence="2" id="KW-0704">Schiff base</keyword>
<evidence type="ECO:0000256" key="5">
    <source>
        <dbReference type="PIRSR" id="PIRSR001365-2"/>
    </source>
</evidence>
<dbReference type="SUPFAM" id="SSF51569">
    <property type="entry name" value="Aldolase"/>
    <property type="match status" value="1"/>
</dbReference>
<keyword evidence="8" id="KW-1185">Reference proteome</keyword>
<reference evidence="8" key="1">
    <citation type="submission" date="2016-11" db="EMBL/GenBank/DDBJ databases">
        <authorList>
            <person name="Varghese N."/>
            <person name="Submissions S."/>
        </authorList>
    </citation>
    <scope>NUCLEOTIDE SEQUENCE [LARGE SCALE GENOMIC DNA]</scope>
    <source>
        <strain evidence="8">DSM 100566</strain>
    </source>
</reference>
<dbReference type="PANTHER" id="PTHR42849">
    <property type="entry name" value="N-ACETYLNEURAMINATE LYASE"/>
    <property type="match status" value="1"/>
</dbReference>
<evidence type="ECO:0000313" key="7">
    <source>
        <dbReference type="EMBL" id="SHF68022.1"/>
    </source>
</evidence>
<dbReference type="InterPro" id="IPR002220">
    <property type="entry name" value="DapA-like"/>
</dbReference>
<feature type="binding site" evidence="5">
    <location>
        <position position="210"/>
    </location>
    <ligand>
        <name>pyruvate</name>
        <dbReference type="ChEBI" id="CHEBI:15361"/>
    </ligand>
</feature>
<name>A0A1M5DML2_9RHOB</name>
<dbReference type="PIRSF" id="PIRSF001365">
    <property type="entry name" value="DHDPS"/>
    <property type="match status" value="1"/>
</dbReference>
<feature type="binding site" evidence="5">
    <location>
        <position position="53"/>
    </location>
    <ligand>
        <name>pyruvate</name>
        <dbReference type="ChEBI" id="CHEBI:15361"/>
    </ligand>
</feature>
<reference evidence="7" key="2">
    <citation type="submission" date="2016-11" db="EMBL/GenBank/DDBJ databases">
        <authorList>
            <person name="Jaros S."/>
            <person name="Januszkiewicz K."/>
            <person name="Wedrychowicz H."/>
        </authorList>
    </citation>
    <scope>NUCLEOTIDE SEQUENCE [LARGE SCALE GENOMIC DNA]</scope>
    <source>
        <strain evidence="7">DSM 100566</strain>
    </source>
</reference>
<dbReference type="Pfam" id="PF00701">
    <property type="entry name" value="DHDPS"/>
    <property type="match status" value="1"/>
</dbReference>
<feature type="active site" description="Schiff-base intermediate with substrate" evidence="4">
    <location>
        <position position="169"/>
    </location>
</feature>
<dbReference type="Proteomes" id="UP000184144">
    <property type="component" value="Unassembled WGS sequence"/>
</dbReference>
<dbReference type="EMBL" id="FQUV01000009">
    <property type="protein sequence ID" value="SHF68022.1"/>
    <property type="molecule type" value="Genomic_DNA"/>
</dbReference>
<comment type="similarity">
    <text evidence="3">Belongs to the DapA family.</text>
</comment>
<dbReference type="GO" id="GO:0008747">
    <property type="term" value="F:N-acetylneuraminate lyase activity"/>
    <property type="evidence" value="ECO:0007669"/>
    <property type="project" value="TreeGrafter"/>
</dbReference>
<dbReference type="RefSeq" id="WP_073145875.1">
    <property type="nucleotide sequence ID" value="NZ_FQUV01000009.1"/>
</dbReference>
<dbReference type="PROSITE" id="PS00666">
    <property type="entry name" value="DHDPS_2"/>
    <property type="match status" value="1"/>
</dbReference>
<evidence type="ECO:0000256" key="1">
    <source>
        <dbReference type="ARBA" id="ARBA00023239"/>
    </source>
</evidence>
<dbReference type="GO" id="GO:0019262">
    <property type="term" value="P:N-acetylneuraminate catabolic process"/>
    <property type="evidence" value="ECO:0007669"/>
    <property type="project" value="TreeGrafter"/>
</dbReference>
<proteinExistence type="inferred from homology"/>
<dbReference type="PRINTS" id="PR00146">
    <property type="entry name" value="DHPICSNTHASE"/>
</dbReference>
<gene>
    <name evidence="7" type="ORF">SAMN05444273_109107</name>
    <name evidence="6" type="ORF">SAMN05444273_10913</name>
</gene>
<dbReference type="PANTHER" id="PTHR42849:SF1">
    <property type="entry name" value="N-ACETYLNEURAMINATE LYASE"/>
    <property type="match status" value="1"/>
</dbReference>
<dbReference type="GO" id="GO:0005829">
    <property type="term" value="C:cytosol"/>
    <property type="evidence" value="ECO:0007669"/>
    <property type="project" value="TreeGrafter"/>
</dbReference>
<dbReference type="EMBL" id="FQUV01000009">
    <property type="protein sequence ID" value="SHF65489.1"/>
    <property type="molecule type" value="Genomic_DNA"/>
</dbReference>